<name>A0A9X2M9C8_9FIRM</name>
<keyword evidence="1" id="KW-0472">Membrane</keyword>
<accession>A0A9X2M9C8</accession>
<reference evidence="2" key="1">
    <citation type="submission" date="2022-07" db="EMBL/GenBank/DDBJ databases">
        <title>Enhanced cultured diversity of the mouse gut microbiota enables custom-made synthetic communities.</title>
        <authorList>
            <person name="Afrizal A."/>
        </authorList>
    </citation>
    <scope>NUCLEOTIDE SEQUENCE</scope>
    <source>
        <strain evidence="2">DSM 29186</strain>
    </source>
</reference>
<dbReference type="RefSeq" id="WP_161791927.1">
    <property type="nucleotide sequence ID" value="NZ_JANKBY010000015.1"/>
</dbReference>
<gene>
    <name evidence="2" type="ORF">NSA58_02530</name>
</gene>
<evidence type="ECO:0000313" key="3">
    <source>
        <dbReference type="Proteomes" id="UP001140817"/>
    </source>
</evidence>
<dbReference type="AlphaFoldDB" id="A0A9X2M9C8"/>
<evidence type="ECO:0000256" key="1">
    <source>
        <dbReference type="SAM" id="Phobius"/>
    </source>
</evidence>
<organism evidence="2 3">
    <name type="scientific">Terrisporobacter muris</name>
    <dbReference type="NCBI Taxonomy" id="2963284"/>
    <lineage>
        <taxon>Bacteria</taxon>
        <taxon>Bacillati</taxon>
        <taxon>Bacillota</taxon>
        <taxon>Clostridia</taxon>
        <taxon>Peptostreptococcales</taxon>
        <taxon>Peptostreptococcaceae</taxon>
        <taxon>Terrisporobacter</taxon>
    </lineage>
</organism>
<dbReference type="Proteomes" id="UP001140817">
    <property type="component" value="Unassembled WGS sequence"/>
</dbReference>
<feature type="transmembrane region" description="Helical" evidence="1">
    <location>
        <begin position="12"/>
        <end position="32"/>
    </location>
</feature>
<keyword evidence="3" id="KW-1185">Reference proteome</keyword>
<keyword evidence="1" id="KW-0812">Transmembrane</keyword>
<sequence length="46" mass="5391">MFSSLGSLFKLINILLVMFTPIVLIVIFRYIFITVESIRNKDIKDK</sequence>
<comment type="caution">
    <text evidence="2">The sequence shown here is derived from an EMBL/GenBank/DDBJ whole genome shotgun (WGS) entry which is preliminary data.</text>
</comment>
<proteinExistence type="predicted"/>
<keyword evidence="1" id="KW-1133">Transmembrane helix</keyword>
<evidence type="ECO:0000313" key="2">
    <source>
        <dbReference type="EMBL" id="MCR1821652.1"/>
    </source>
</evidence>
<protein>
    <submittedName>
        <fullName evidence="2">Uncharacterized protein</fullName>
    </submittedName>
</protein>
<dbReference type="EMBL" id="JANKBY010000015">
    <property type="protein sequence ID" value="MCR1821652.1"/>
    <property type="molecule type" value="Genomic_DNA"/>
</dbReference>